<reference evidence="2 3" key="1">
    <citation type="submission" date="2017-03" db="EMBL/GenBank/DDBJ databases">
        <title>Whole genome sequences of fourteen strains of Bradyrhizobium canariense and one strain of Bradyrhizobium japonicum isolated from Lupinus (Papilionoideae: Genisteae) species in Algeria.</title>
        <authorList>
            <person name="Crovadore J."/>
            <person name="Chekireb D."/>
            <person name="Brachmann A."/>
            <person name="Chablais R."/>
            <person name="Cochard B."/>
            <person name="Lefort F."/>
        </authorList>
    </citation>
    <scope>NUCLEOTIDE SEQUENCE [LARGE SCALE GENOMIC DNA]</scope>
    <source>
        <strain evidence="2 3">UBMA197</strain>
    </source>
</reference>
<evidence type="ECO:0000313" key="2">
    <source>
        <dbReference type="EMBL" id="OSJ28239.1"/>
    </source>
</evidence>
<sequence>MSCSRRVAAFTIVMPRLDRGIQYAAAPRFSRAASGILDRPIKSGDDHFLSKRSSKHLCARGRTALSGVGLWPPGPVGGSKRKPFRESGGVKRRSRPKVKES</sequence>
<evidence type="ECO:0000313" key="3">
    <source>
        <dbReference type="Proteomes" id="UP000193335"/>
    </source>
</evidence>
<dbReference type="AlphaFoldDB" id="A0A1Y2JGZ4"/>
<dbReference type="Proteomes" id="UP000193335">
    <property type="component" value="Unassembled WGS sequence"/>
</dbReference>
<evidence type="ECO:0000256" key="1">
    <source>
        <dbReference type="SAM" id="MobiDB-lite"/>
    </source>
</evidence>
<feature type="compositionally biased region" description="Basic residues" evidence="1">
    <location>
        <begin position="90"/>
        <end position="101"/>
    </location>
</feature>
<protein>
    <submittedName>
        <fullName evidence="2">Uncharacterized protein</fullName>
    </submittedName>
</protein>
<name>A0A1Y2JGZ4_BRAJP</name>
<dbReference type="EMBL" id="NAFL01000270">
    <property type="protein sequence ID" value="OSJ28239.1"/>
    <property type="molecule type" value="Genomic_DNA"/>
</dbReference>
<gene>
    <name evidence="2" type="ORF">BSZ19_30305</name>
</gene>
<organism evidence="2 3">
    <name type="scientific">Bradyrhizobium japonicum</name>
    <dbReference type="NCBI Taxonomy" id="375"/>
    <lineage>
        <taxon>Bacteria</taxon>
        <taxon>Pseudomonadati</taxon>
        <taxon>Pseudomonadota</taxon>
        <taxon>Alphaproteobacteria</taxon>
        <taxon>Hyphomicrobiales</taxon>
        <taxon>Nitrobacteraceae</taxon>
        <taxon>Bradyrhizobium</taxon>
    </lineage>
</organism>
<accession>A0A1Y2JGZ4</accession>
<comment type="caution">
    <text evidence="2">The sequence shown here is derived from an EMBL/GenBank/DDBJ whole genome shotgun (WGS) entry which is preliminary data.</text>
</comment>
<proteinExistence type="predicted"/>
<feature type="region of interest" description="Disordered" evidence="1">
    <location>
        <begin position="69"/>
        <end position="101"/>
    </location>
</feature>